<dbReference type="PROSITE" id="PS50893">
    <property type="entry name" value="ABC_TRANSPORTER_2"/>
    <property type="match status" value="1"/>
</dbReference>
<dbReference type="Gene3D" id="3.40.50.300">
    <property type="entry name" value="P-loop containing nucleotide triphosphate hydrolases"/>
    <property type="match status" value="1"/>
</dbReference>
<evidence type="ECO:0000256" key="3">
    <source>
        <dbReference type="ARBA" id="ARBA00022692"/>
    </source>
</evidence>
<dbReference type="InterPro" id="IPR033838">
    <property type="entry name" value="CvaB_peptidase"/>
</dbReference>
<comment type="caution">
    <text evidence="12">The sequence shown here is derived from an EMBL/GenBank/DDBJ whole genome shotgun (WGS) entry which is preliminary data.</text>
</comment>
<feature type="domain" description="ABC transmembrane type-1" evidence="10">
    <location>
        <begin position="173"/>
        <end position="452"/>
    </location>
</feature>
<evidence type="ECO:0000259" key="9">
    <source>
        <dbReference type="PROSITE" id="PS50893"/>
    </source>
</evidence>
<dbReference type="PANTHER" id="PTHR24221">
    <property type="entry name" value="ATP-BINDING CASSETTE SUB-FAMILY B"/>
    <property type="match status" value="1"/>
</dbReference>
<dbReference type="CDD" id="cd02419">
    <property type="entry name" value="Peptidase_C39C"/>
    <property type="match status" value="1"/>
</dbReference>
<feature type="transmembrane region" description="Helical" evidence="8">
    <location>
        <begin position="206"/>
        <end position="224"/>
    </location>
</feature>
<evidence type="ECO:0000256" key="1">
    <source>
        <dbReference type="ARBA" id="ARBA00004651"/>
    </source>
</evidence>
<evidence type="ECO:0000313" key="12">
    <source>
        <dbReference type="EMBL" id="MEM4987389.1"/>
    </source>
</evidence>
<feature type="transmembrane region" description="Helical" evidence="8">
    <location>
        <begin position="293"/>
        <end position="322"/>
    </location>
</feature>
<keyword evidence="13" id="KW-1185">Reference proteome</keyword>
<dbReference type="Proteomes" id="UP001495910">
    <property type="component" value="Unassembled WGS sequence"/>
</dbReference>
<dbReference type="Gene3D" id="3.90.70.10">
    <property type="entry name" value="Cysteine proteinases"/>
    <property type="match status" value="1"/>
</dbReference>
<keyword evidence="5" id="KW-0067">ATP-binding</keyword>
<keyword evidence="2" id="KW-1003">Cell membrane</keyword>
<dbReference type="InterPro" id="IPR003439">
    <property type="entry name" value="ABC_transporter-like_ATP-bd"/>
</dbReference>
<dbReference type="EMBL" id="JBANDC010000005">
    <property type="protein sequence ID" value="MEM4987389.1"/>
    <property type="molecule type" value="Genomic_DNA"/>
</dbReference>
<dbReference type="RefSeq" id="WP_342828967.1">
    <property type="nucleotide sequence ID" value="NZ_JBANDC010000005.1"/>
</dbReference>
<dbReference type="InterPro" id="IPR003593">
    <property type="entry name" value="AAA+_ATPase"/>
</dbReference>
<dbReference type="SUPFAM" id="SSF90123">
    <property type="entry name" value="ABC transporter transmembrane region"/>
    <property type="match status" value="1"/>
</dbReference>
<dbReference type="InterPro" id="IPR039421">
    <property type="entry name" value="Type_1_exporter"/>
</dbReference>
<evidence type="ECO:0000256" key="6">
    <source>
        <dbReference type="ARBA" id="ARBA00022989"/>
    </source>
</evidence>
<evidence type="ECO:0000259" key="11">
    <source>
        <dbReference type="PROSITE" id="PS50990"/>
    </source>
</evidence>
<dbReference type="InterPro" id="IPR017871">
    <property type="entry name" value="ABC_transporter-like_CS"/>
</dbReference>
<keyword evidence="4" id="KW-0547">Nucleotide-binding</keyword>
<reference evidence="12 13" key="1">
    <citation type="submission" date="2024-02" db="EMBL/GenBank/DDBJ databases">
        <title>Draft genome sequence of Collimonas sp. strain H4R21, an effective mineral-weathering bacterial strain isolated from the beech rhizosphere.</title>
        <authorList>
            <person name="Morin E."/>
            <person name="Uroz S."/>
            <person name="Leveau J.H.J."/>
            <person name="Kumar R."/>
            <person name="Rey M.W."/>
            <person name="Pham J."/>
        </authorList>
    </citation>
    <scope>NUCLEOTIDE SEQUENCE [LARGE SCALE GENOMIC DNA]</scope>
    <source>
        <strain evidence="12 13">H4R21</strain>
    </source>
</reference>
<dbReference type="InterPro" id="IPR027417">
    <property type="entry name" value="P-loop_NTPase"/>
</dbReference>
<evidence type="ECO:0000256" key="8">
    <source>
        <dbReference type="SAM" id="Phobius"/>
    </source>
</evidence>
<dbReference type="PANTHER" id="PTHR24221:SF606">
    <property type="entry name" value="COLICIN V SECRETION-PROCESSING ATP-BINDING PROTEIN"/>
    <property type="match status" value="1"/>
</dbReference>
<dbReference type="Pfam" id="PF00664">
    <property type="entry name" value="ABC_membrane"/>
    <property type="match status" value="1"/>
</dbReference>
<gene>
    <name evidence="12" type="ORF">V8G57_08315</name>
</gene>
<name>A0ABU9PTQ8_9BURK</name>
<dbReference type="Pfam" id="PF00005">
    <property type="entry name" value="ABC_tran"/>
    <property type="match status" value="1"/>
</dbReference>
<organism evidence="12 13">
    <name type="scientific">Collimonas rhizosphaerae</name>
    <dbReference type="NCBI Taxonomy" id="3126357"/>
    <lineage>
        <taxon>Bacteria</taxon>
        <taxon>Pseudomonadati</taxon>
        <taxon>Pseudomonadota</taxon>
        <taxon>Betaproteobacteria</taxon>
        <taxon>Burkholderiales</taxon>
        <taxon>Oxalobacteraceae</taxon>
        <taxon>Collimonas</taxon>
    </lineage>
</organism>
<dbReference type="PROSITE" id="PS00211">
    <property type="entry name" value="ABC_TRANSPORTER_1"/>
    <property type="match status" value="1"/>
</dbReference>
<feature type="transmembrane region" description="Helical" evidence="8">
    <location>
        <begin position="391"/>
        <end position="413"/>
    </location>
</feature>
<dbReference type="InterPro" id="IPR011527">
    <property type="entry name" value="ABC1_TM_dom"/>
</dbReference>
<dbReference type="CDD" id="cd03246">
    <property type="entry name" value="ABCC_Protease_Secretion"/>
    <property type="match status" value="1"/>
</dbReference>
<evidence type="ECO:0000313" key="13">
    <source>
        <dbReference type="Proteomes" id="UP001495910"/>
    </source>
</evidence>
<accession>A0ABU9PTQ8</accession>
<feature type="domain" description="Peptidase C39" evidence="11">
    <location>
        <begin position="20"/>
        <end position="139"/>
    </location>
</feature>
<dbReference type="CDD" id="cd18567">
    <property type="entry name" value="ABC_6TM_CvaB_RaxB_like"/>
    <property type="match status" value="1"/>
</dbReference>
<dbReference type="Gene3D" id="1.20.1560.10">
    <property type="entry name" value="ABC transporter type 1, transmembrane domain"/>
    <property type="match status" value="1"/>
</dbReference>
<dbReference type="PROSITE" id="PS50929">
    <property type="entry name" value="ABC_TM1F"/>
    <property type="match status" value="1"/>
</dbReference>
<keyword evidence="3 8" id="KW-0812">Transmembrane</keyword>
<evidence type="ECO:0000256" key="5">
    <source>
        <dbReference type="ARBA" id="ARBA00022840"/>
    </source>
</evidence>
<keyword evidence="6 8" id="KW-1133">Transmembrane helix</keyword>
<evidence type="ECO:0000259" key="10">
    <source>
        <dbReference type="PROSITE" id="PS50929"/>
    </source>
</evidence>
<evidence type="ECO:0000256" key="7">
    <source>
        <dbReference type="ARBA" id="ARBA00023136"/>
    </source>
</evidence>
<protein>
    <submittedName>
        <fullName evidence="12">Peptidase domain-containing ABC transporter</fullName>
    </submittedName>
</protein>
<evidence type="ECO:0000256" key="2">
    <source>
        <dbReference type="ARBA" id="ARBA00022475"/>
    </source>
</evidence>
<dbReference type="SUPFAM" id="SSF52540">
    <property type="entry name" value="P-loop containing nucleoside triphosphate hydrolases"/>
    <property type="match status" value="1"/>
</dbReference>
<keyword evidence="7 8" id="KW-0472">Membrane</keyword>
<dbReference type="InterPro" id="IPR005074">
    <property type="entry name" value="Peptidase_C39"/>
</dbReference>
<dbReference type="InterPro" id="IPR036640">
    <property type="entry name" value="ABC1_TM_sf"/>
</dbReference>
<evidence type="ECO:0000256" key="4">
    <source>
        <dbReference type="ARBA" id="ARBA00022741"/>
    </source>
</evidence>
<proteinExistence type="predicted"/>
<sequence length="713" mass="78810">MTMLNRLSFGLAPALPLMLQTEATECGLACVGMVAGYHGYRTDLATLRRRFPVSLKGSTLRDLIAIAGQLELATRPLKLDLEDLAQLKLPCILHWNLNHFVVLQEVGPRSATVYDPAFGIRKLPMEEVAKSFTGVALELWPNPGFKQAEEKQTVHLRALLGRVTGLYRSFSQILLLSLALEVFAVVSPFFLQWVIDNVLVSADRDLLTTLALGFGLLMLMQQAVNIARSWVLMYMSTTLNVQWQANVLTHLLRLPVAYFEKRHLGDVVSRFGAVGAIQHTLTTSFLEAILDGVMTVVTLVLMFIYSPLLAWVAIGAMALYGLGRWAWFAPLRHATEEQIIHAAKQQSHFLETIRGVKTIKLFQRQDERRASWLSLLVDQVNADLRTQKLNLLYKSLNGVLFGIENILIIWLGARMVMDGNFTVGVLMAFNAYKGQFDSRVSSLIDKFVEVKMLQLQGERLADIVLQQPETAHGRLVGEQEAPLTPSLEVRGLRFRYAEQEPYVLDGVSFRIAAGESVAIVGPSGGGKTTLINILLGILAPTQGEVLIGGQSVSHVGLDALRRMIGTVLQDDVLFAGSLADNISFFDPQADHAWIAECARLAAIHHDITAMPMGYNTLVGDMGTILSGGQKQRVLLARALYKRPQILFLDEATSHLDIEREHLVNAAIKSINITRVIVAHRPETINSADRVINLAGGKVIDDLRLPAQMEETPA</sequence>
<feature type="domain" description="ABC transporter" evidence="9">
    <location>
        <begin position="487"/>
        <end position="713"/>
    </location>
</feature>
<dbReference type="PROSITE" id="PS50990">
    <property type="entry name" value="PEPTIDASE_C39"/>
    <property type="match status" value="1"/>
</dbReference>
<dbReference type="Pfam" id="PF03412">
    <property type="entry name" value="Peptidase_C39"/>
    <property type="match status" value="1"/>
</dbReference>
<feature type="transmembrane region" description="Helical" evidence="8">
    <location>
        <begin position="173"/>
        <end position="194"/>
    </location>
</feature>
<dbReference type="SMART" id="SM00382">
    <property type="entry name" value="AAA"/>
    <property type="match status" value="1"/>
</dbReference>
<comment type="subcellular location">
    <subcellularLocation>
        <location evidence="1">Cell membrane</location>
        <topology evidence="1">Multi-pass membrane protein</topology>
    </subcellularLocation>
</comment>